<protein>
    <recommendedName>
        <fullName evidence="3">YhdP central domain-containing protein</fullName>
    </recommendedName>
</protein>
<reference evidence="4 5" key="1">
    <citation type="submission" date="2011-06" db="EMBL/GenBank/DDBJ databases">
        <title>The draft genome of Thiorhodococcus drewsii AZ1.</title>
        <authorList>
            <consortium name="US DOE Joint Genome Institute (JGI-PGF)"/>
            <person name="Lucas S."/>
            <person name="Han J."/>
            <person name="Lapidus A."/>
            <person name="Cheng J.-F."/>
            <person name="Goodwin L."/>
            <person name="Pitluck S."/>
            <person name="Peters L."/>
            <person name="Land M.L."/>
            <person name="Hauser L."/>
            <person name="Vogl K."/>
            <person name="Liu Z."/>
            <person name="Imhoff J."/>
            <person name="Thiel V."/>
            <person name="Frigaard N.-U."/>
            <person name="Bryant D.A."/>
            <person name="Woyke T.J."/>
        </authorList>
    </citation>
    <scope>NUCLEOTIDE SEQUENCE [LARGE SCALE GENOMIC DNA]</scope>
    <source>
        <strain evidence="4 5">AZ1</strain>
    </source>
</reference>
<keyword evidence="5" id="KW-1185">Reference proteome</keyword>
<evidence type="ECO:0000256" key="2">
    <source>
        <dbReference type="SAM" id="SignalP"/>
    </source>
</evidence>
<feature type="region of interest" description="Disordered" evidence="1">
    <location>
        <begin position="1282"/>
        <end position="1310"/>
    </location>
</feature>
<feature type="chain" id="PRO_5003428936" description="YhdP central domain-containing protein" evidence="2">
    <location>
        <begin position="23"/>
        <end position="1310"/>
    </location>
</feature>
<dbReference type="InterPro" id="IPR025263">
    <property type="entry name" value="YhdP_central"/>
</dbReference>
<feature type="domain" description="YhdP central" evidence="3">
    <location>
        <begin position="2"/>
        <end position="1272"/>
    </location>
</feature>
<dbReference type="InterPro" id="IPR011836">
    <property type="entry name" value="YhdP"/>
</dbReference>
<evidence type="ECO:0000313" key="4">
    <source>
        <dbReference type="EMBL" id="EGV30958.1"/>
    </source>
</evidence>
<dbReference type="NCBIfam" id="TIGR02099">
    <property type="entry name" value="YhdP family protein"/>
    <property type="match status" value="1"/>
</dbReference>
<evidence type="ECO:0000259" key="3">
    <source>
        <dbReference type="Pfam" id="PF13116"/>
    </source>
</evidence>
<accession>G2E209</accession>
<gene>
    <name evidence="4" type="ORF">ThidrDRAFT_2322</name>
</gene>
<feature type="compositionally biased region" description="Basic and acidic residues" evidence="1">
    <location>
        <begin position="1299"/>
        <end position="1310"/>
    </location>
</feature>
<sequence length="1310" mass="140422">MAVILALTLTVLNLLAPLAADYADTLAGHLSQRLGYRVSIGGMGLSFFGARPRLVLKQVRFSDRETRAVVLKLRAMELDLDALDSIRDSVPRIGALTLVGARLRVERMPDGRFELAGFGALKGADPKALERFLDQGALTLVDSEVLIEDADSHARVLRLRGVRLDLRNAGQRHFAELSANLVPPRPLAGTAVRSDRTGRRDDGDRLHLIAELHGPPADLRTWSGRLYVRFDGTDLGRLLPPSLTHGYRLDTEQVSLESWSRIGSGHLVQSLVRADVAGALLHTPVGDASQRSLAVAHARLLARLQRIDGAWRLQLSDLNARVAGAELAGVRADLDLSDSGRLDRFAVSGDRLDLSALTGILGAGPWAHSKPTVEVLAARLQGQATALRVRAERDLVGQWDWSASGSVRDLAVEQHARLPGFKGLNADFAANASGGELRFGSLGLDLDLNPLFTLPLHLNAASGRLGWRRSPNGDLAMSVRTASLETDDLAGRLRLALDIPADGSSPFLDLRANFSGDASNVRPYLPAGIIHEHLLHWLEHSIVSGRLAQGDASFRGRLADFPFRAHQGRFELLLDFEDLLLDYQDGWPPIRSAAGHLRFLDQGLSIQVDRGRIYDSAFSAGRAEIPDLWGPHVLPIHGEAEGPFADARRVLNETPLASDLGNLGKALTVSGQSHLALDIDLPLVKGGKLGVSGSLTWPGPATLDIAGSPIALSRLKGVLRFTENSLSADDLQALLWGRRVKLSIETRRAGDPNRSATLVEATSRSQVADLARRFPSPLWRDLSGELAWDLGVTLQNRHVKQGDLPLDFRLSSNLRGLGIDLPSPLGKTAKRARALSLQGTLVPGRSLVLTGGTPELAANFNLDLEGGSPRLVSGRLRFGADRAPPSETNGLFLDGTLGELDLQAWTKALTSRFPPRSKGSEIALSGAQLQIERLRLGDLQLSHLSLDANPRDDGWHLKLGSDALDGRVVVPETGAGQPLLIRLDRLDLSALVDQSSGAAGSAKRTDEPHLSDLPSLDLGVRDLRWHGASLGTLGLDLRRNAEGIELPKLSLDGKGLTLEGSGDWRSSGDGGRSRIGLVLNTPDLGALLKTLDARSSLEAGRSSARLRLDWPGAPEAFSLPKVNGEIDLQVGKGRFLEVEPGVGRILGFLNFSALGRRLALDFSDLYGQGFAFEGMHGRIALGAGKARFDDFVIEGPAGTIMVAGQSDLATQTFDQTVTVEPKLGSSVALASAVAGGPVVGAAVYLVDQVAGNPIDRLGRYRYRVTGPWGEPELSRMGWEPLTGMGGAAPSDASDAKSAPVKERNLFLDVD</sequence>
<name>G2E209_9GAMM</name>
<dbReference type="Pfam" id="PF13116">
    <property type="entry name" value="YhdP"/>
    <property type="match status" value="1"/>
</dbReference>
<dbReference type="eggNOG" id="COG3164">
    <property type="taxonomic scope" value="Bacteria"/>
</dbReference>
<keyword evidence="2" id="KW-0732">Signal</keyword>
<evidence type="ECO:0000313" key="5">
    <source>
        <dbReference type="Proteomes" id="UP000004200"/>
    </source>
</evidence>
<dbReference type="EMBL" id="AFWT01000015">
    <property type="protein sequence ID" value="EGV30958.1"/>
    <property type="molecule type" value="Genomic_DNA"/>
</dbReference>
<comment type="caution">
    <text evidence="4">The sequence shown here is derived from an EMBL/GenBank/DDBJ whole genome shotgun (WGS) entry which is preliminary data.</text>
</comment>
<evidence type="ECO:0000256" key="1">
    <source>
        <dbReference type="SAM" id="MobiDB-lite"/>
    </source>
</evidence>
<dbReference type="PANTHER" id="PTHR38690:SF1">
    <property type="entry name" value="PROTEASE"/>
    <property type="match status" value="1"/>
</dbReference>
<dbReference type="STRING" id="765913.ThidrDRAFT_2322"/>
<proteinExistence type="predicted"/>
<organism evidence="4 5">
    <name type="scientific">Thiorhodococcus drewsii AZ1</name>
    <dbReference type="NCBI Taxonomy" id="765913"/>
    <lineage>
        <taxon>Bacteria</taxon>
        <taxon>Pseudomonadati</taxon>
        <taxon>Pseudomonadota</taxon>
        <taxon>Gammaproteobacteria</taxon>
        <taxon>Chromatiales</taxon>
        <taxon>Chromatiaceae</taxon>
        <taxon>Thiorhodococcus</taxon>
    </lineage>
</organism>
<dbReference type="PANTHER" id="PTHR38690">
    <property type="entry name" value="PROTEASE-RELATED"/>
    <property type="match status" value="1"/>
</dbReference>
<feature type="signal peptide" evidence="2">
    <location>
        <begin position="1"/>
        <end position="22"/>
    </location>
</feature>
<dbReference type="Proteomes" id="UP000004200">
    <property type="component" value="Unassembled WGS sequence"/>
</dbReference>
<feature type="compositionally biased region" description="Low complexity" evidence="1">
    <location>
        <begin position="1287"/>
        <end position="1298"/>
    </location>
</feature>